<feature type="transmembrane region" description="Helical" evidence="7">
    <location>
        <begin position="259"/>
        <end position="279"/>
    </location>
</feature>
<dbReference type="PANTHER" id="PTHR33406:SF6">
    <property type="entry name" value="MEMBRANE PROTEIN YDGH-RELATED"/>
    <property type="match status" value="1"/>
</dbReference>
<dbReference type="InterPro" id="IPR050545">
    <property type="entry name" value="Mycobact_MmpL"/>
</dbReference>
<gene>
    <name evidence="9" type="ORF">OJ997_04000</name>
</gene>
<accession>A0A9X3SD76</accession>
<feature type="transmembrane region" description="Helical" evidence="7">
    <location>
        <begin position="199"/>
        <end position="217"/>
    </location>
</feature>
<dbReference type="PROSITE" id="PS50156">
    <property type="entry name" value="SSD"/>
    <property type="match status" value="2"/>
</dbReference>
<feature type="transmembrane region" description="Helical" evidence="7">
    <location>
        <begin position="543"/>
        <end position="560"/>
    </location>
</feature>
<feature type="domain" description="SSD" evidence="8">
    <location>
        <begin position="248"/>
        <end position="354"/>
    </location>
</feature>
<dbReference type="EMBL" id="JAPDDP010000005">
    <property type="protein sequence ID" value="MDA0179447.1"/>
    <property type="molecule type" value="Genomic_DNA"/>
</dbReference>
<dbReference type="RefSeq" id="WP_270023723.1">
    <property type="nucleotide sequence ID" value="NZ_JAPDDP010000005.1"/>
</dbReference>
<protein>
    <submittedName>
        <fullName evidence="9">MMPL family transporter</fullName>
    </submittedName>
</protein>
<feature type="transmembrane region" description="Helical" evidence="7">
    <location>
        <begin position="603"/>
        <end position="624"/>
    </location>
</feature>
<evidence type="ECO:0000256" key="1">
    <source>
        <dbReference type="ARBA" id="ARBA00004651"/>
    </source>
</evidence>
<evidence type="ECO:0000256" key="2">
    <source>
        <dbReference type="ARBA" id="ARBA00010157"/>
    </source>
</evidence>
<feature type="transmembrane region" description="Helical" evidence="7">
    <location>
        <begin position="677"/>
        <end position="701"/>
    </location>
</feature>
<keyword evidence="6 7" id="KW-0472">Membrane</keyword>
<keyword evidence="10" id="KW-1185">Reference proteome</keyword>
<dbReference type="Gene3D" id="1.20.1640.10">
    <property type="entry name" value="Multidrug efflux transporter AcrB transmembrane domain"/>
    <property type="match status" value="2"/>
</dbReference>
<evidence type="ECO:0000313" key="10">
    <source>
        <dbReference type="Proteomes" id="UP001147653"/>
    </source>
</evidence>
<feature type="transmembrane region" description="Helical" evidence="7">
    <location>
        <begin position="333"/>
        <end position="355"/>
    </location>
</feature>
<evidence type="ECO:0000313" key="9">
    <source>
        <dbReference type="EMBL" id="MDA0179447.1"/>
    </source>
</evidence>
<feature type="transmembrane region" description="Helical" evidence="7">
    <location>
        <begin position="224"/>
        <end position="247"/>
    </location>
</feature>
<keyword evidence="4 7" id="KW-0812">Transmembrane</keyword>
<organism evidence="9 10">
    <name type="scientific">Solirubrobacter phytolaccae</name>
    <dbReference type="NCBI Taxonomy" id="1404360"/>
    <lineage>
        <taxon>Bacteria</taxon>
        <taxon>Bacillati</taxon>
        <taxon>Actinomycetota</taxon>
        <taxon>Thermoleophilia</taxon>
        <taxon>Solirubrobacterales</taxon>
        <taxon>Solirubrobacteraceae</taxon>
        <taxon>Solirubrobacter</taxon>
    </lineage>
</organism>
<reference evidence="9" key="1">
    <citation type="submission" date="2022-10" db="EMBL/GenBank/DDBJ databases">
        <title>The WGS of Solirubrobacter phytolaccae KCTC 29190.</title>
        <authorList>
            <person name="Jiang Z."/>
        </authorList>
    </citation>
    <scope>NUCLEOTIDE SEQUENCE</scope>
    <source>
        <strain evidence="9">KCTC 29190</strain>
    </source>
</reference>
<dbReference type="SUPFAM" id="SSF82866">
    <property type="entry name" value="Multidrug efflux transporter AcrB transmembrane domain"/>
    <property type="match status" value="2"/>
</dbReference>
<dbReference type="InterPro" id="IPR000731">
    <property type="entry name" value="SSD"/>
</dbReference>
<evidence type="ECO:0000256" key="6">
    <source>
        <dbReference type="ARBA" id="ARBA00023136"/>
    </source>
</evidence>
<dbReference type="GO" id="GO:0005886">
    <property type="term" value="C:plasma membrane"/>
    <property type="evidence" value="ECO:0007669"/>
    <property type="project" value="UniProtKB-SubCell"/>
</dbReference>
<comment type="caution">
    <text evidence="9">The sequence shown here is derived from an EMBL/GenBank/DDBJ whole genome shotgun (WGS) entry which is preliminary data.</text>
</comment>
<sequence length="725" mass="75104">MLAQILHYATTRPKRVIATWVVLGLALSALGAWQSFNVTTDDTAQFLPKQSESAAALRYARDAFDVREGTTTVTVLLARADGGRLTSDDRAAVASITDDLPRWRPDLEPLKAESDPFGVGDRAGKLLGSAAGPVAPDGRFQLAGVQWQANTTDPVALAAYRQFRDDVADQAATHRLRAGFTGGIASVADAAKASEVRQYLASILLFAAVLGLSLLFFRGVLAAVLPLLAIVVVGGAATGLIVAAALVFGFKLDTGTPQLITVVLVGVGIDYFLFLLFRLRERLRMGEDKRTAALHAAGRIGPVIASAALAIVAAFATLGIAQFGQFRVLGPAVAISVLVMLAAGVTLMPAIAAVSGRALFWPSKRWQEEPAGGLAERLGLRIATHPGRTALAVTAVLVALAAAALGTQSNYDLGSGGPSTAASRTADEIAATLPRGASDPQPVYVRADHALSAGELAPLRRALAGVDGVGDAGEAVLTADRRGAQIDVALDDEATSAAGMAVARGPLRDTARRAAPAGTTAMVAGNAAVFADVSDAIDHDLRLIFPLAAGLIGLILVVMLRSVVAPAYLLLAVALEFAATLGASVLVFQVLGGAHGVAFTLPLVLFLFVVALGTDYNILMTARLREEMLAGRSPREAVAEAVRRVAPAIAAAGLVLATSFGTLMLEPDQGARQMGFAMAFGILLASLVVSSVLVPALTALVGHKAWWPGRMPSASRPRALARRAR</sequence>
<feature type="domain" description="SSD" evidence="8">
    <location>
        <begin position="569"/>
        <end position="700"/>
    </location>
</feature>
<evidence type="ECO:0000259" key="8">
    <source>
        <dbReference type="PROSITE" id="PS50156"/>
    </source>
</evidence>
<evidence type="ECO:0000256" key="4">
    <source>
        <dbReference type="ARBA" id="ARBA00022692"/>
    </source>
</evidence>
<name>A0A9X3SD76_9ACTN</name>
<evidence type="ECO:0000256" key="7">
    <source>
        <dbReference type="SAM" id="Phobius"/>
    </source>
</evidence>
<dbReference type="Proteomes" id="UP001147653">
    <property type="component" value="Unassembled WGS sequence"/>
</dbReference>
<dbReference type="AlphaFoldDB" id="A0A9X3SD76"/>
<keyword evidence="3" id="KW-1003">Cell membrane</keyword>
<dbReference type="PANTHER" id="PTHR33406">
    <property type="entry name" value="MEMBRANE PROTEIN MJ1562-RELATED"/>
    <property type="match status" value="1"/>
</dbReference>
<dbReference type="InterPro" id="IPR004869">
    <property type="entry name" value="MMPL_dom"/>
</dbReference>
<proteinExistence type="inferred from homology"/>
<dbReference type="Pfam" id="PF03176">
    <property type="entry name" value="MMPL"/>
    <property type="match status" value="2"/>
</dbReference>
<comment type="similarity">
    <text evidence="2">Belongs to the resistance-nodulation-cell division (RND) (TC 2.A.6) family. MmpL subfamily.</text>
</comment>
<evidence type="ECO:0000256" key="5">
    <source>
        <dbReference type="ARBA" id="ARBA00022989"/>
    </source>
</evidence>
<keyword evidence="5 7" id="KW-1133">Transmembrane helix</keyword>
<evidence type="ECO:0000256" key="3">
    <source>
        <dbReference type="ARBA" id="ARBA00022475"/>
    </source>
</evidence>
<feature type="transmembrane region" description="Helical" evidence="7">
    <location>
        <begin position="567"/>
        <end position="591"/>
    </location>
</feature>
<feature type="transmembrane region" description="Helical" evidence="7">
    <location>
        <begin position="300"/>
        <end position="321"/>
    </location>
</feature>
<comment type="subcellular location">
    <subcellularLocation>
        <location evidence="1">Cell membrane</location>
        <topology evidence="1">Multi-pass membrane protein</topology>
    </subcellularLocation>
</comment>
<feature type="transmembrane region" description="Helical" evidence="7">
    <location>
        <begin position="645"/>
        <end position="665"/>
    </location>
</feature>